<dbReference type="AlphaFoldDB" id="A0A8X6VQV1"/>
<evidence type="ECO:0000313" key="2">
    <source>
        <dbReference type="EMBL" id="GFY18413.1"/>
    </source>
</evidence>
<evidence type="ECO:0000256" key="1">
    <source>
        <dbReference type="SAM" id="MobiDB-lite"/>
    </source>
</evidence>
<sequence>MLQVHGVPIQKSGNEADENPGNNDQQEPAPPPPSPDTGPPITSQTCTTAAAAPGAVLLGENLRVSPSPCLRKWRV</sequence>
<keyword evidence="3" id="KW-1185">Reference proteome</keyword>
<feature type="region of interest" description="Disordered" evidence="1">
    <location>
        <begin position="1"/>
        <end position="45"/>
    </location>
</feature>
<proteinExistence type="predicted"/>
<feature type="compositionally biased region" description="Pro residues" evidence="1">
    <location>
        <begin position="28"/>
        <end position="38"/>
    </location>
</feature>
<dbReference type="Proteomes" id="UP000887159">
    <property type="component" value="Unassembled WGS sequence"/>
</dbReference>
<evidence type="ECO:0000313" key="3">
    <source>
        <dbReference type="Proteomes" id="UP000887159"/>
    </source>
</evidence>
<name>A0A8X6VQV1_TRICX</name>
<accession>A0A8X6VQV1</accession>
<gene>
    <name evidence="2" type="ORF">TNCV_2396421</name>
</gene>
<comment type="caution">
    <text evidence="2">The sequence shown here is derived from an EMBL/GenBank/DDBJ whole genome shotgun (WGS) entry which is preliminary data.</text>
</comment>
<dbReference type="EMBL" id="BMAU01021349">
    <property type="protein sequence ID" value="GFY18413.1"/>
    <property type="molecule type" value="Genomic_DNA"/>
</dbReference>
<organism evidence="2 3">
    <name type="scientific">Trichonephila clavipes</name>
    <name type="common">Golden silk orbweaver</name>
    <name type="synonym">Nephila clavipes</name>
    <dbReference type="NCBI Taxonomy" id="2585209"/>
    <lineage>
        <taxon>Eukaryota</taxon>
        <taxon>Metazoa</taxon>
        <taxon>Ecdysozoa</taxon>
        <taxon>Arthropoda</taxon>
        <taxon>Chelicerata</taxon>
        <taxon>Arachnida</taxon>
        <taxon>Araneae</taxon>
        <taxon>Araneomorphae</taxon>
        <taxon>Entelegynae</taxon>
        <taxon>Araneoidea</taxon>
        <taxon>Nephilidae</taxon>
        <taxon>Trichonephila</taxon>
    </lineage>
</organism>
<protein>
    <submittedName>
        <fullName evidence="2">Uncharacterized protein</fullName>
    </submittedName>
</protein>
<reference evidence="2" key="1">
    <citation type="submission" date="2020-08" db="EMBL/GenBank/DDBJ databases">
        <title>Multicomponent nature underlies the extraordinary mechanical properties of spider dragline silk.</title>
        <authorList>
            <person name="Kono N."/>
            <person name="Nakamura H."/>
            <person name="Mori M."/>
            <person name="Yoshida Y."/>
            <person name="Ohtoshi R."/>
            <person name="Malay A.D."/>
            <person name="Moran D.A.P."/>
            <person name="Tomita M."/>
            <person name="Numata K."/>
            <person name="Arakawa K."/>
        </authorList>
    </citation>
    <scope>NUCLEOTIDE SEQUENCE</scope>
</reference>